<evidence type="ECO:0000313" key="2">
    <source>
        <dbReference type="EMBL" id="CAI8601943.1"/>
    </source>
</evidence>
<dbReference type="AlphaFoldDB" id="A0AAV0ZWQ6"/>
<protein>
    <submittedName>
        <fullName evidence="2">Uncharacterized protein</fullName>
    </submittedName>
</protein>
<dbReference type="EMBL" id="OX451738">
    <property type="protein sequence ID" value="CAI8601943.1"/>
    <property type="molecule type" value="Genomic_DNA"/>
</dbReference>
<organism evidence="2 3">
    <name type="scientific">Vicia faba</name>
    <name type="common">Broad bean</name>
    <name type="synonym">Faba vulgaris</name>
    <dbReference type="NCBI Taxonomy" id="3906"/>
    <lineage>
        <taxon>Eukaryota</taxon>
        <taxon>Viridiplantae</taxon>
        <taxon>Streptophyta</taxon>
        <taxon>Embryophyta</taxon>
        <taxon>Tracheophyta</taxon>
        <taxon>Spermatophyta</taxon>
        <taxon>Magnoliopsida</taxon>
        <taxon>eudicotyledons</taxon>
        <taxon>Gunneridae</taxon>
        <taxon>Pentapetalae</taxon>
        <taxon>rosids</taxon>
        <taxon>fabids</taxon>
        <taxon>Fabales</taxon>
        <taxon>Fabaceae</taxon>
        <taxon>Papilionoideae</taxon>
        <taxon>50 kb inversion clade</taxon>
        <taxon>NPAAA clade</taxon>
        <taxon>Hologalegina</taxon>
        <taxon>IRL clade</taxon>
        <taxon>Fabeae</taxon>
        <taxon>Vicia</taxon>
    </lineage>
</organism>
<dbReference type="Proteomes" id="UP001157006">
    <property type="component" value="Chromosome 3"/>
</dbReference>
<feature type="region of interest" description="Disordered" evidence="1">
    <location>
        <begin position="1"/>
        <end position="26"/>
    </location>
</feature>
<accession>A0AAV0ZWQ6</accession>
<keyword evidence="3" id="KW-1185">Reference proteome</keyword>
<evidence type="ECO:0000256" key="1">
    <source>
        <dbReference type="SAM" id="MobiDB-lite"/>
    </source>
</evidence>
<feature type="compositionally biased region" description="Polar residues" evidence="1">
    <location>
        <begin position="1"/>
        <end position="17"/>
    </location>
</feature>
<reference evidence="2 3" key="1">
    <citation type="submission" date="2023-01" db="EMBL/GenBank/DDBJ databases">
        <authorList>
            <person name="Kreplak J."/>
        </authorList>
    </citation>
    <scope>NUCLEOTIDE SEQUENCE [LARGE SCALE GENOMIC DNA]</scope>
</reference>
<name>A0AAV0ZWQ6_VICFA</name>
<proteinExistence type="predicted"/>
<gene>
    <name evidence="2" type="ORF">VFH_III017560</name>
</gene>
<evidence type="ECO:0000313" key="3">
    <source>
        <dbReference type="Proteomes" id="UP001157006"/>
    </source>
</evidence>
<sequence>MPKSSSGMHNEQFNAGEQDNLVGMPNEHYMNSNQNMVKHAQTASTIGGVVDDDKPFTHGSQMADTYYQNKLFKQERIDLYATSIKRQPSSVVEDFRTEHHFDDDTHTENNDFVHA</sequence>